<feature type="signal peptide" evidence="1">
    <location>
        <begin position="1"/>
        <end position="22"/>
    </location>
</feature>
<name>A0ABS8PR17_9BACT</name>
<accession>A0ABS8PR17</accession>
<evidence type="ECO:0000256" key="1">
    <source>
        <dbReference type="SAM" id="SignalP"/>
    </source>
</evidence>
<sequence length="229" mass="26069">MRKNFRTGSFLLLLLLGYSAYSQELSWDTTYRPEIYPLLNDLYRSEKTDSSDIVFLGNSITFWGLFNQTLGQPQIRNRGIPGDITNGVLERLDGILDGKPAKIFILIGINDIARGIPDSIVIGNQQRMVTRIRERSPRTKIFLQTLLPTNSSFKKLAAHYHKEAHIRVVNEGLRKIAAASGATLVDLHAVFDDGTGQLIKELTFDGVHITKKGYDRWIRLLRERHYLDD</sequence>
<keyword evidence="1" id="KW-0732">Signal</keyword>
<dbReference type="SUPFAM" id="SSF52266">
    <property type="entry name" value="SGNH hydrolase"/>
    <property type="match status" value="1"/>
</dbReference>
<dbReference type="Pfam" id="PF13472">
    <property type="entry name" value="Lipase_GDSL_2"/>
    <property type="match status" value="1"/>
</dbReference>
<reference evidence="3 4" key="1">
    <citation type="submission" date="2021-11" db="EMBL/GenBank/DDBJ databases">
        <title>Genomic of Niabella pedocola.</title>
        <authorList>
            <person name="Wu T."/>
        </authorList>
    </citation>
    <scope>NUCLEOTIDE SEQUENCE [LARGE SCALE GENOMIC DNA]</scope>
    <source>
        <strain evidence="3 4">JCM 31011</strain>
    </source>
</reference>
<dbReference type="PANTHER" id="PTHR30383">
    <property type="entry name" value="THIOESTERASE 1/PROTEASE 1/LYSOPHOSPHOLIPASE L1"/>
    <property type="match status" value="1"/>
</dbReference>
<dbReference type="InterPro" id="IPR013830">
    <property type="entry name" value="SGNH_hydro"/>
</dbReference>
<evidence type="ECO:0000313" key="3">
    <source>
        <dbReference type="EMBL" id="MCD2422708.1"/>
    </source>
</evidence>
<dbReference type="Gene3D" id="3.40.50.1110">
    <property type="entry name" value="SGNH hydrolase"/>
    <property type="match status" value="1"/>
</dbReference>
<dbReference type="PANTHER" id="PTHR30383:SF5">
    <property type="entry name" value="SGNH HYDROLASE-TYPE ESTERASE DOMAIN-CONTAINING PROTEIN"/>
    <property type="match status" value="1"/>
</dbReference>
<dbReference type="InterPro" id="IPR051532">
    <property type="entry name" value="Ester_Hydrolysis_Enzymes"/>
</dbReference>
<dbReference type="RefSeq" id="WP_231003961.1">
    <property type="nucleotide sequence ID" value="NZ_JAJNEC010000005.1"/>
</dbReference>
<dbReference type="Proteomes" id="UP001199816">
    <property type="component" value="Unassembled WGS sequence"/>
</dbReference>
<dbReference type="EMBL" id="JAJNEC010000005">
    <property type="protein sequence ID" value="MCD2422708.1"/>
    <property type="molecule type" value="Genomic_DNA"/>
</dbReference>
<dbReference type="InterPro" id="IPR036514">
    <property type="entry name" value="SGNH_hydro_sf"/>
</dbReference>
<protein>
    <submittedName>
        <fullName evidence="3">GDSL-type esterase/lipase family protein</fullName>
    </submittedName>
</protein>
<evidence type="ECO:0000259" key="2">
    <source>
        <dbReference type="Pfam" id="PF13472"/>
    </source>
</evidence>
<gene>
    <name evidence="3" type="ORF">LQ567_08045</name>
</gene>
<proteinExistence type="predicted"/>
<evidence type="ECO:0000313" key="4">
    <source>
        <dbReference type="Proteomes" id="UP001199816"/>
    </source>
</evidence>
<feature type="domain" description="SGNH hydrolase-type esterase" evidence="2">
    <location>
        <begin position="65"/>
        <end position="216"/>
    </location>
</feature>
<comment type="caution">
    <text evidence="3">The sequence shown here is derived from an EMBL/GenBank/DDBJ whole genome shotgun (WGS) entry which is preliminary data.</text>
</comment>
<feature type="chain" id="PRO_5046190490" evidence="1">
    <location>
        <begin position="23"/>
        <end position="229"/>
    </location>
</feature>
<organism evidence="3 4">
    <name type="scientific">Niabella pedocola</name>
    <dbReference type="NCBI Taxonomy" id="1752077"/>
    <lineage>
        <taxon>Bacteria</taxon>
        <taxon>Pseudomonadati</taxon>
        <taxon>Bacteroidota</taxon>
        <taxon>Chitinophagia</taxon>
        <taxon>Chitinophagales</taxon>
        <taxon>Chitinophagaceae</taxon>
        <taxon>Niabella</taxon>
    </lineage>
</organism>
<keyword evidence="4" id="KW-1185">Reference proteome</keyword>